<feature type="compositionally biased region" description="Pro residues" evidence="1">
    <location>
        <begin position="16"/>
        <end position="31"/>
    </location>
</feature>
<dbReference type="RefSeq" id="WP_153068770.1">
    <property type="nucleotide sequence ID" value="NZ_JBFAUK010000021.1"/>
</dbReference>
<gene>
    <name evidence="2" type="ORF">AB0L16_24050</name>
</gene>
<reference evidence="2 3" key="1">
    <citation type="submission" date="2024-06" db="EMBL/GenBank/DDBJ databases">
        <title>The Natural Products Discovery Center: Release of the First 8490 Sequenced Strains for Exploring Actinobacteria Biosynthetic Diversity.</title>
        <authorList>
            <person name="Kalkreuter E."/>
            <person name="Kautsar S.A."/>
            <person name="Yang D."/>
            <person name="Bader C.D."/>
            <person name="Teijaro C.N."/>
            <person name="Fluegel L."/>
            <person name="Davis C.M."/>
            <person name="Simpson J.R."/>
            <person name="Lauterbach L."/>
            <person name="Steele A.D."/>
            <person name="Gui C."/>
            <person name="Meng S."/>
            <person name="Li G."/>
            <person name="Viehrig K."/>
            <person name="Ye F."/>
            <person name="Su P."/>
            <person name="Kiefer A.F."/>
            <person name="Nichols A."/>
            <person name="Cepeda A.J."/>
            <person name="Yan W."/>
            <person name="Fan B."/>
            <person name="Jiang Y."/>
            <person name="Adhikari A."/>
            <person name="Zheng C.-J."/>
            <person name="Schuster L."/>
            <person name="Cowan T.M."/>
            <person name="Smanski M.J."/>
            <person name="Chevrette M.G."/>
            <person name="De Carvalho L.P.S."/>
            <person name="Shen B."/>
        </authorList>
    </citation>
    <scope>NUCLEOTIDE SEQUENCE [LARGE SCALE GENOMIC DNA]</scope>
    <source>
        <strain evidence="2 3">NPDC052347</strain>
    </source>
</reference>
<comment type="caution">
    <text evidence="2">The sequence shown here is derived from an EMBL/GenBank/DDBJ whole genome shotgun (WGS) entry which is preliminary data.</text>
</comment>
<organism evidence="2 3">
    <name type="scientific">Streptomyces orinoci</name>
    <name type="common">Streptoverticillium orinoci</name>
    <dbReference type="NCBI Taxonomy" id="67339"/>
    <lineage>
        <taxon>Bacteria</taxon>
        <taxon>Bacillati</taxon>
        <taxon>Actinomycetota</taxon>
        <taxon>Actinomycetes</taxon>
        <taxon>Kitasatosporales</taxon>
        <taxon>Streptomycetaceae</taxon>
        <taxon>Streptomyces</taxon>
    </lineage>
</organism>
<evidence type="ECO:0000256" key="1">
    <source>
        <dbReference type="SAM" id="MobiDB-lite"/>
    </source>
</evidence>
<proteinExistence type="predicted"/>
<sequence>MSAGTRQEGFAMPPAIHLPPPPDRPGLPELPPVVHPALRELPAPAAGEVPVEVLADAHHPDRAAREPDILAVLLADERVRGALRGHRYAYLGAGPVDDHKGAEAQVRALLYDYTAGRPLEITLRGDGPSVAAVGEGTGQPALSGAEAERAVALARAHPGVAGRLGPGDVPMVLLTSDVGEGDRHHGRRRAYVGFGPPDERLPRVRVIVDLGEERVVETDAGGGCCDE</sequence>
<accession>A0ABV3K2V9</accession>
<evidence type="ECO:0000313" key="3">
    <source>
        <dbReference type="Proteomes" id="UP001552594"/>
    </source>
</evidence>
<name>A0ABV3K2V9_STRON</name>
<dbReference type="EMBL" id="JBFAUK010000021">
    <property type="protein sequence ID" value="MEV5509469.1"/>
    <property type="molecule type" value="Genomic_DNA"/>
</dbReference>
<keyword evidence="3" id="KW-1185">Reference proteome</keyword>
<protein>
    <submittedName>
        <fullName evidence="2">Uncharacterized protein</fullName>
    </submittedName>
</protein>
<feature type="region of interest" description="Disordered" evidence="1">
    <location>
        <begin position="1"/>
        <end position="31"/>
    </location>
</feature>
<dbReference type="Proteomes" id="UP001552594">
    <property type="component" value="Unassembled WGS sequence"/>
</dbReference>
<evidence type="ECO:0000313" key="2">
    <source>
        <dbReference type="EMBL" id="MEV5509469.1"/>
    </source>
</evidence>